<gene>
    <name evidence="3" type="ORF">NSP04_01240</name>
</gene>
<evidence type="ECO:0000256" key="1">
    <source>
        <dbReference type="SAM" id="Phobius"/>
    </source>
</evidence>
<dbReference type="EMBL" id="JANKHG010000001">
    <property type="protein sequence ID" value="MCR2745268.1"/>
    <property type="molecule type" value="Genomic_DNA"/>
</dbReference>
<comment type="caution">
    <text evidence="3">The sequence shown here is derived from an EMBL/GenBank/DDBJ whole genome shotgun (WGS) entry which is preliminary data.</text>
</comment>
<keyword evidence="1" id="KW-0812">Transmembrane</keyword>
<dbReference type="Gene3D" id="3.40.50.1820">
    <property type="entry name" value="alpha/beta hydrolase"/>
    <property type="match status" value="1"/>
</dbReference>
<dbReference type="PANTHER" id="PTHR12277">
    <property type="entry name" value="ALPHA/BETA HYDROLASE DOMAIN-CONTAINING PROTEIN"/>
    <property type="match status" value="1"/>
</dbReference>
<keyword evidence="1" id="KW-0472">Membrane</keyword>
<dbReference type="RefSeq" id="WP_257510517.1">
    <property type="nucleotide sequence ID" value="NZ_JANKHG010000001.1"/>
</dbReference>
<accession>A0ABT1XDB2</accession>
<keyword evidence="4" id="KW-1185">Reference proteome</keyword>
<dbReference type="Pfam" id="PF02129">
    <property type="entry name" value="Peptidase_S15"/>
    <property type="match status" value="1"/>
</dbReference>
<name>A0ABT1XDB2_9BURK</name>
<protein>
    <submittedName>
        <fullName evidence="3">Dienelactone hydrolase family protein</fullName>
    </submittedName>
</protein>
<feature type="transmembrane region" description="Helical" evidence="1">
    <location>
        <begin position="20"/>
        <end position="37"/>
    </location>
</feature>
<evidence type="ECO:0000313" key="4">
    <source>
        <dbReference type="Proteomes" id="UP001165267"/>
    </source>
</evidence>
<organism evidence="3 4">
    <name type="scientific">Limnobacter parvus</name>
    <dbReference type="NCBI Taxonomy" id="2939690"/>
    <lineage>
        <taxon>Bacteria</taxon>
        <taxon>Pseudomonadati</taxon>
        <taxon>Pseudomonadota</taxon>
        <taxon>Betaproteobacteria</taxon>
        <taxon>Burkholderiales</taxon>
        <taxon>Burkholderiaceae</taxon>
        <taxon>Limnobacter</taxon>
    </lineage>
</organism>
<dbReference type="SUPFAM" id="SSF53474">
    <property type="entry name" value="alpha/beta-Hydrolases"/>
    <property type="match status" value="1"/>
</dbReference>
<keyword evidence="1" id="KW-1133">Transmembrane helix</keyword>
<dbReference type="InterPro" id="IPR029058">
    <property type="entry name" value="AB_hydrolase_fold"/>
</dbReference>
<feature type="domain" description="Xaa-Pro dipeptidyl-peptidase-like" evidence="2">
    <location>
        <begin position="120"/>
        <end position="181"/>
    </location>
</feature>
<dbReference type="PANTHER" id="PTHR12277:SF81">
    <property type="entry name" value="PROTEIN ABHD13"/>
    <property type="match status" value="1"/>
</dbReference>
<evidence type="ECO:0000259" key="2">
    <source>
        <dbReference type="Pfam" id="PF02129"/>
    </source>
</evidence>
<dbReference type="GO" id="GO:0016787">
    <property type="term" value="F:hydrolase activity"/>
    <property type="evidence" value="ECO:0007669"/>
    <property type="project" value="UniProtKB-KW"/>
</dbReference>
<dbReference type="InterPro" id="IPR000383">
    <property type="entry name" value="Xaa-Pro-like_dom"/>
</dbReference>
<sequence>MKYSEQKQQRAPESRLVPRVAWSASMGLAAYWTYLYFSQTKHIFSPSIKHHDLLTQHAHEFTELRLQVAPGVELEGWVRMPAGMGGAGSKAPCAIYFGGRSEDVRWLLNEAQGFKNLPLVFFNYRGYGNSKGTPIEKNLVADARAIYKWVAEQPWCDRNQISVIGRSLGTGVAMQLAASTPVHKLVLFTPYDSLINIAKKKVPLAPVSLLLRSKFNSQACAVNVHNPTFVLLAENDQVIPHDSSLRLMQNFAVKPLVATVKGTDHVSLPHDADAQGLVSHFLAA</sequence>
<dbReference type="Proteomes" id="UP001165267">
    <property type="component" value="Unassembled WGS sequence"/>
</dbReference>
<keyword evidence="3" id="KW-0378">Hydrolase</keyword>
<proteinExistence type="predicted"/>
<reference evidence="3" key="1">
    <citation type="submission" date="2022-07" db="EMBL/GenBank/DDBJ databases">
        <authorList>
            <person name="Xamxidin M."/>
        </authorList>
    </citation>
    <scope>NUCLEOTIDE SEQUENCE</scope>
    <source>
        <strain evidence="3">YS8-69</strain>
    </source>
</reference>
<evidence type="ECO:0000313" key="3">
    <source>
        <dbReference type="EMBL" id="MCR2745268.1"/>
    </source>
</evidence>